<evidence type="ECO:0000256" key="1">
    <source>
        <dbReference type="ARBA" id="ARBA00005417"/>
    </source>
</evidence>
<evidence type="ECO:0000259" key="6">
    <source>
        <dbReference type="PROSITE" id="PS50893"/>
    </source>
</evidence>
<dbReference type="SUPFAM" id="SSF52540">
    <property type="entry name" value="P-loop containing nucleoside triphosphate hydrolases"/>
    <property type="match status" value="1"/>
</dbReference>
<evidence type="ECO:0000256" key="4">
    <source>
        <dbReference type="ARBA" id="ARBA00022840"/>
    </source>
</evidence>
<feature type="coiled-coil region" evidence="5">
    <location>
        <begin position="112"/>
        <end position="139"/>
    </location>
</feature>
<dbReference type="GO" id="GO:0005524">
    <property type="term" value="F:ATP binding"/>
    <property type="evidence" value="ECO:0007669"/>
    <property type="project" value="UniProtKB-KW"/>
</dbReference>
<accession>A0ABS3LB72</accession>
<keyword evidence="5" id="KW-0175">Coiled coil</keyword>
<dbReference type="InterPro" id="IPR027417">
    <property type="entry name" value="P-loop_NTPase"/>
</dbReference>
<sequence>MKTMIEGKNIYKSFGIGQEKVSVLQDVSLQIEQGEFVTIMGASGSGKSTLLYSISGMDTVDEGEIMFKDQQLQQMNEQELADLRRKNMGFIFQQPTLLKNLSLLDNIVLPSLKDSKQGIAELEKQAETLMGKVDIAELKDRKINQVSGGQLQRAGICRALMSHPDVLFGDEPTGALNSKAAQEIMDILSMINEEGTTIVVVTHDAKIAAQSERILMMENGQIIEELFLGTYTGSHLEKRIEAINQRMLAIEI</sequence>
<dbReference type="InterPro" id="IPR017911">
    <property type="entry name" value="MacB-like_ATP-bd"/>
</dbReference>
<keyword evidence="4 7" id="KW-0067">ATP-binding</keyword>
<evidence type="ECO:0000256" key="3">
    <source>
        <dbReference type="ARBA" id="ARBA00022741"/>
    </source>
</evidence>
<dbReference type="PANTHER" id="PTHR42798">
    <property type="entry name" value="LIPOPROTEIN-RELEASING SYSTEM ATP-BINDING PROTEIN LOLD"/>
    <property type="match status" value="1"/>
</dbReference>
<dbReference type="PROSITE" id="PS50893">
    <property type="entry name" value="ABC_TRANSPORTER_2"/>
    <property type="match status" value="1"/>
</dbReference>
<dbReference type="InterPro" id="IPR003593">
    <property type="entry name" value="AAA+_ATPase"/>
</dbReference>
<name>A0ABS3LB72_9ENTE</name>
<evidence type="ECO:0000313" key="7">
    <source>
        <dbReference type="EMBL" id="MBO1306872.1"/>
    </source>
</evidence>
<dbReference type="PANTHER" id="PTHR42798:SF7">
    <property type="entry name" value="ALPHA-D-RIBOSE 1-METHYLPHOSPHONATE 5-TRIPHOSPHATE SYNTHASE SUBUNIT PHNL"/>
    <property type="match status" value="1"/>
</dbReference>
<protein>
    <submittedName>
        <fullName evidence="7">ABC transporter ATP-binding protein</fullName>
    </submittedName>
</protein>
<proteinExistence type="inferred from homology"/>
<dbReference type="CDD" id="cd03255">
    <property type="entry name" value="ABC_MJ0796_LolCDE_FtsE"/>
    <property type="match status" value="1"/>
</dbReference>
<keyword evidence="8" id="KW-1185">Reference proteome</keyword>
<dbReference type="InterPro" id="IPR003439">
    <property type="entry name" value="ABC_transporter-like_ATP-bd"/>
</dbReference>
<evidence type="ECO:0000313" key="8">
    <source>
        <dbReference type="Proteomes" id="UP000664601"/>
    </source>
</evidence>
<dbReference type="Pfam" id="PF00005">
    <property type="entry name" value="ABC_tran"/>
    <property type="match status" value="1"/>
</dbReference>
<evidence type="ECO:0000256" key="2">
    <source>
        <dbReference type="ARBA" id="ARBA00022448"/>
    </source>
</evidence>
<feature type="domain" description="ABC transporter" evidence="6">
    <location>
        <begin position="5"/>
        <end position="244"/>
    </location>
</feature>
<dbReference type="InterPro" id="IPR017871">
    <property type="entry name" value="ABC_transporter-like_CS"/>
</dbReference>
<dbReference type="SMART" id="SM00382">
    <property type="entry name" value="AAA"/>
    <property type="match status" value="1"/>
</dbReference>
<comment type="similarity">
    <text evidence="1">Belongs to the ABC transporter superfamily.</text>
</comment>
<organism evidence="7 8">
    <name type="scientific">Candidatus Enterococcus moelleringii</name>
    <dbReference type="NCBI Taxonomy" id="2815325"/>
    <lineage>
        <taxon>Bacteria</taxon>
        <taxon>Bacillati</taxon>
        <taxon>Bacillota</taxon>
        <taxon>Bacilli</taxon>
        <taxon>Lactobacillales</taxon>
        <taxon>Enterococcaceae</taxon>
        <taxon>Enterococcus</taxon>
    </lineage>
</organism>
<keyword evidence="2" id="KW-0813">Transport</keyword>
<dbReference type="Gene3D" id="3.40.50.300">
    <property type="entry name" value="P-loop containing nucleotide triphosphate hydrolases"/>
    <property type="match status" value="1"/>
</dbReference>
<evidence type="ECO:0000256" key="5">
    <source>
        <dbReference type="SAM" id="Coils"/>
    </source>
</evidence>
<comment type="caution">
    <text evidence="7">The sequence shown here is derived from an EMBL/GenBank/DDBJ whole genome shotgun (WGS) entry which is preliminary data.</text>
</comment>
<keyword evidence="3" id="KW-0547">Nucleotide-binding</keyword>
<reference evidence="7 8" key="1">
    <citation type="submission" date="2021-03" db="EMBL/GenBank/DDBJ databases">
        <title>Enterococcal diversity collection.</title>
        <authorList>
            <person name="Gilmore M.S."/>
            <person name="Schwartzman J."/>
            <person name="Van Tyne D."/>
            <person name="Martin M."/>
            <person name="Earl A.M."/>
            <person name="Manson A.L."/>
            <person name="Straub T."/>
            <person name="Salamzade R."/>
            <person name="Saavedra J."/>
            <person name="Lebreton F."/>
            <person name="Prichula J."/>
            <person name="Schaufler K."/>
            <person name="Gaca A."/>
            <person name="Sgardioli B."/>
            <person name="Wagenaar J."/>
            <person name="Strong T."/>
        </authorList>
    </citation>
    <scope>NUCLEOTIDE SEQUENCE [LARGE SCALE GENOMIC DNA]</scope>
    <source>
        <strain evidence="7 8">669A</strain>
    </source>
</reference>
<dbReference type="RefSeq" id="WP_207673793.1">
    <property type="nucleotide sequence ID" value="NZ_JAFREM010000018.1"/>
</dbReference>
<dbReference type="EMBL" id="JAFREM010000018">
    <property type="protein sequence ID" value="MBO1306872.1"/>
    <property type="molecule type" value="Genomic_DNA"/>
</dbReference>
<dbReference type="Proteomes" id="UP000664601">
    <property type="component" value="Unassembled WGS sequence"/>
</dbReference>
<gene>
    <name evidence="7" type="ORF">JZO70_11910</name>
</gene>
<dbReference type="PROSITE" id="PS00211">
    <property type="entry name" value="ABC_TRANSPORTER_1"/>
    <property type="match status" value="1"/>
</dbReference>